<dbReference type="AlphaFoldDB" id="A0A2I8VIU9"/>
<gene>
    <name evidence="2" type="ORF">C2R22_09550</name>
</gene>
<evidence type="ECO:0008006" key="4">
    <source>
        <dbReference type="Google" id="ProtNLM"/>
    </source>
</evidence>
<keyword evidence="1" id="KW-0812">Transmembrane</keyword>
<keyword evidence="1" id="KW-0472">Membrane</keyword>
<dbReference type="PANTHER" id="PTHR20992:SF9">
    <property type="entry name" value="AT15442P-RELATED"/>
    <property type="match status" value="1"/>
</dbReference>
<dbReference type="InterPro" id="IPR005240">
    <property type="entry name" value="DUF389"/>
</dbReference>
<evidence type="ECO:0000313" key="3">
    <source>
        <dbReference type="Proteomes" id="UP000236584"/>
    </source>
</evidence>
<feature type="transmembrane region" description="Helical" evidence="1">
    <location>
        <begin position="37"/>
        <end position="61"/>
    </location>
</feature>
<protein>
    <recommendedName>
        <fullName evidence="4">DUF389 domain-containing protein</fullName>
    </recommendedName>
</protein>
<organism evidence="2 3">
    <name type="scientific">Salinigranum rubrum</name>
    <dbReference type="NCBI Taxonomy" id="755307"/>
    <lineage>
        <taxon>Archaea</taxon>
        <taxon>Methanobacteriati</taxon>
        <taxon>Methanobacteriota</taxon>
        <taxon>Stenosarchaea group</taxon>
        <taxon>Halobacteria</taxon>
        <taxon>Halobacteriales</taxon>
        <taxon>Haloferacaceae</taxon>
        <taxon>Salinigranum</taxon>
    </lineage>
</organism>
<reference evidence="2 3" key="1">
    <citation type="submission" date="2018-01" db="EMBL/GenBank/DDBJ databases">
        <title>Complete genome sequence of Salinigranum rubrum GX10T, an extremely halophilic archaeon isolated from a marine solar saltern.</title>
        <authorList>
            <person name="Han S."/>
        </authorList>
    </citation>
    <scope>NUCLEOTIDE SEQUENCE [LARGE SCALE GENOMIC DNA]</scope>
    <source>
        <strain evidence="2 3">GX10</strain>
    </source>
</reference>
<feature type="transmembrane region" description="Helical" evidence="1">
    <location>
        <begin position="68"/>
        <end position="92"/>
    </location>
</feature>
<dbReference type="KEGG" id="srub:C2R22_09550"/>
<keyword evidence="1" id="KW-1133">Transmembrane helix</keyword>
<proteinExistence type="predicted"/>
<sequence>MSLELVTLRMAPGFVALLIGVAGGAAAAIGLTTNGPISIIGVMIAAALVPAAGVVGIGIAWSDPVLTVGALLLLVATLVAVNVSIVATLLLVGYRSDAYFLMRSPTWDRTTVVAALLVVAVLVAAVAATGAQMRYERDVNAGVETVLDRPAYDRVFLTGVSTPYTNPLLFDRPHEVTVTVERPVGRSYPELSDRLKTELESRTGSPVTVRVKHVPYTSPARVTDPSRAVGVPVGAARERVVPR</sequence>
<dbReference type="Proteomes" id="UP000236584">
    <property type="component" value="Chromosome"/>
</dbReference>
<evidence type="ECO:0000313" key="2">
    <source>
        <dbReference type="EMBL" id="AUV81863.1"/>
    </source>
</evidence>
<evidence type="ECO:0000256" key="1">
    <source>
        <dbReference type="SAM" id="Phobius"/>
    </source>
</evidence>
<dbReference type="Pfam" id="PF04087">
    <property type="entry name" value="DUF389"/>
    <property type="match status" value="1"/>
</dbReference>
<accession>A0A2I8VIU9</accession>
<dbReference type="EMBL" id="CP026309">
    <property type="protein sequence ID" value="AUV81863.1"/>
    <property type="molecule type" value="Genomic_DNA"/>
</dbReference>
<dbReference type="PANTHER" id="PTHR20992">
    <property type="entry name" value="AT15442P-RELATED"/>
    <property type="match status" value="1"/>
</dbReference>
<keyword evidence="3" id="KW-1185">Reference proteome</keyword>
<name>A0A2I8VIU9_9EURY</name>
<feature type="transmembrane region" description="Helical" evidence="1">
    <location>
        <begin position="112"/>
        <end position="131"/>
    </location>
</feature>